<protein>
    <recommendedName>
        <fullName evidence="1">Aminoglycoside phosphotransferase domain-containing protein</fullName>
    </recommendedName>
</protein>
<keyword evidence="3" id="KW-1185">Reference proteome</keyword>
<dbReference type="OrthoDB" id="3806873at2"/>
<dbReference type="SUPFAM" id="SSF56112">
    <property type="entry name" value="Protein kinase-like (PK-like)"/>
    <property type="match status" value="1"/>
</dbReference>
<accession>L7LE63</accession>
<dbReference type="RefSeq" id="WP_005942298.1">
    <property type="nucleotide sequence ID" value="NZ_ATVK01000019.1"/>
</dbReference>
<dbReference type="Pfam" id="PF01636">
    <property type="entry name" value="APH"/>
    <property type="match status" value="1"/>
</dbReference>
<evidence type="ECO:0000259" key="1">
    <source>
        <dbReference type="Pfam" id="PF01636"/>
    </source>
</evidence>
<gene>
    <name evidence="2" type="ORF">GOHSU_37_00390</name>
</gene>
<proteinExistence type="predicted"/>
<sequence>MSSAEAAGAALPGLDLVALTPWFAEHVGDVGDGITAEHITGGKSNLTYRLRADGREYILRRPPVGTLLATAHDMGREHRMMAALAETAVPVPVMYAFCDDESVLGAPFYVMEAVEGTPYRRASELTARGTERTRQISERLVDTLATLHAVDPAEVGLADFGRPQGYLQRQVGRWRKQFDASHTRELPDMLTLYAALAERAAQVEVRSGSPAGIVHGDFRLDNVLFDNNDQPTAVLDWELSTIGDSLTDLALMGVYDTMGKLMPGAVSDVSAAPGYLSDEEVVARYASTSTRDLSDFSFYTALSWFKLAGIVEGIHYRYVNKQTVGEGFAGIGDGVFPLLSAGLAALNDH</sequence>
<dbReference type="STRING" id="1121927.GOHSU_37_00390"/>
<dbReference type="InterPro" id="IPR011009">
    <property type="entry name" value="Kinase-like_dom_sf"/>
</dbReference>
<feature type="domain" description="Aminoglycoside phosphotransferase" evidence="1">
    <location>
        <begin position="37"/>
        <end position="253"/>
    </location>
</feature>
<dbReference type="InterPro" id="IPR052898">
    <property type="entry name" value="ACAD10-like"/>
</dbReference>
<comment type="caution">
    <text evidence="2">The sequence shown here is derived from an EMBL/GenBank/DDBJ whole genome shotgun (WGS) entry which is preliminary data.</text>
</comment>
<dbReference type="eggNOG" id="COG3173">
    <property type="taxonomic scope" value="Bacteria"/>
</dbReference>
<reference evidence="2 3" key="1">
    <citation type="submission" date="2012-12" db="EMBL/GenBank/DDBJ databases">
        <title>Whole genome shotgun sequence of Gordonia hirsuta NBRC 16056.</title>
        <authorList>
            <person name="Isaki-Nakamura S."/>
            <person name="Hosoyama A."/>
            <person name="Tsuchikane K."/>
            <person name="Katsumata H."/>
            <person name="Baba S."/>
            <person name="Yamazaki S."/>
            <person name="Fujita N."/>
        </authorList>
    </citation>
    <scope>NUCLEOTIDE SEQUENCE [LARGE SCALE GENOMIC DNA]</scope>
    <source>
        <strain evidence="2 3">NBRC 16056</strain>
    </source>
</reference>
<dbReference type="InterPro" id="IPR002575">
    <property type="entry name" value="Aminoglycoside_PTrfase"/>
</dbReference>
<evidence type="ECO:0000313" key="3">
    <source>
        <dbReference type="Proteomes" id="UP000053405"/>
    </source>
</evidence>
<dbReference type="PANTHER" id="PTHR47829:SF1">
    <property type="entry name" value="HAD FAMILY PHOSPHATASE"/>
    <property type="match status" value="1"/>
</dbReference>
<organism evidence="2 3">
    <name type="scientific">Gordonia hirsuta DSM 44140 = NBRC 16056</name>
    <dbReference type="NCBI Taxonomy" id="1121927"/>
    <lineage>
        <taxon>Bacteria</taxon>
        <taxon>Bacillati</taxon>
        <taxon>Actinomycetota</taxon>
        <taxon>Actinomycetes</taxon>
        <taxon>Mycobacteriales</taxon>
        <taxon>Gordoniaceae</taxon>
        <taxon>Gordonia</taxon>
    </lineage>
</organism>
<dbReference type="InterPro" id="IPR041726">
    <property type="entry name" value="ACAD10_11_N"/>
</dbReference>
<dbReference type="Proteomes" id="UP000053405">
    <property type="component" value="Unassembled WGS sequence"/>
</dbReference>
<dbReference type="AlphaFoldDB" id="L7LE63"/>
<evidence type="ECO:0000313" key="2">
    <source>
        <dbReference type="EMBL" id="GAC58343.1"/>
    </source>
</evidence>
<dbReference type="CDD" id="cd05154">
    <property type="entry name" value="ACAD10_11_N-like"/>
    <property type="match status" value="1"/>
</dbReference>
<dbReference type="PANTHER" id="PTHR47829">
    <property type="entry name" value="HYDROLASE, PUTATIVE (AFU_ORTHOLOGUE AFUA_1G12880)-RELATED"/>
    <property type="match status" value="1"/>
</dbReference>
<name>L7LE63_9ACTN</name>
<dbReference type="Gene3D" id="3.30.200.20">
    <property type="entry name" value="Phosphorylase Kinase, domain 1"/>
    <property type="match status" value="1"/>
</dbReference>
<dbReference type="Gene3D" id="3.90.1200.10">
    <property type="match status" value="1"/>
</dbReference>
<dbReference type="EMBL" id="BANT01000037">
    <property type="protein sequence ID" value="GAC58343.1"/>
    <property type="molecule type" value="Genomic_DNA"/>
</dbReference>